<evidence type="ECO:0008006" key="3">
    <source>
        <dbReference type="Google" id="ProtNLM"/>
    </source>
</evidence>
<name>Q115M9_TRIEI</name>
<dbReference type="InterPro" id="IPR036551">
    <property type="entry name" value="Flavin_trans-like"/>
</dbReference>
<sequence length="68" mass="7537">MGKICFDTQIWYKKKCLKIYSNMTNFVSTAQLPIVIGVTGASGLIYAVRAIKFLLANYTIDLVTSKAT</sequence>
<reference evidence="2" key="1">
    <citation type="submission" date="2006-06" db="EMBL/GenBank/DDBJ databases">
        <title>Complete sequence of Trichodesmium erythraeum IMS101.</title>
        <authorList>
            <consortium name="US DOE Joint Genome Institute"/>
            <person name="Copeland A."/>
            <person name="Lucas S."/>
            <person name="Lapidus A."/>
            <person name="Barry K."/>
            <person name="Detter J.C."/>
            <person name="Glavina del Rio T."/>
            <person name="Hammon N."/>
            <person name="Israni S."/>
            <person name="Dalin E."/>
            <person name="Tice H."/>
            <person name="Pitluck S."/>
            <person name="Kiss H."/>
            <person name="Munk A.C."/>
            <person name="Brettin T."/>
            <person name="Bruce D."/>
            <person name="Han C."/>
            <person name="Tapia R."/>
            <person name="Gilna P."/>
            <person name="Schmutz J."/>
            <person name="Larimer F."/>
            <person name="Land M."/>
            <person name="Hauser L."/>
            <person name="Kyrpides N."/>
            <person name="Kim E."/>
            <person name="Richardson P."/>
        </authorList>
    </citation>
    <scope>NUCLEOTIDE SEQUENCE [LARGE SCALE GENOMIC DNA]</scope>
    <source>
        <strain evidence="2">IMS101</strain>
    </source>
</reference>
<dbReference type="STRING" id="203124.Tery_1509"/>
<evidence type="ECO:0000313" key="2">
    <source>
        <dbReference type="EMBL" id="ABG50795.1"/>
    </source>
</evidence>
<dbReference type="SUPFAM" id="SSF52507">
    <property type="entry name" value="Homo-oligomeric flavin-containing Cys decarboxylases, HFCD"/>
    <property type="match status" value="1"/>
</dbReference>
<keyword evidence="1" id="KW-0472">Membrane</keyword>
<keyword evidence="1" id="KW-1133">Transmembrane helix</keyword>
<dbReference type="HOGENOM" id="CLU_2792824_0_0_3"/>
<dbReference type="GO" id="GO:0003824">
    <property type="term" value="F:catalytic activity"/>
    <property type="evidence" value="ECO:0007669"/>
    <property type="project" value="InterPro"/>
</dbReference>
<dbReference type="eggNOG" id="COG0163">
    <property type="taxonomic scope" value="Bacteria"/>
</dbReference>
<dbReference type="AlphaFoldDB" id="Q115M9"/>
<feature type="transmembrane region" description="Helical" evidence="1">
    <location>
        <begin position="30"/>
        <end position="48"/>
    </location>
</feature>
<keyword evidence="1" id="KW-0812">Transmembrane</keyword>
<dbReference type="KEGG" id="ter:Tery_1509"/>
<gene>
    <name evidence="2" type="ordered locus">Tery_1509</name>
</gene>
<accession>Q115M9</accession>
<proteinExistence type="predicted"/>
<organism evidence="2">
    <name type="scientific">Trichodesmium erythraeum (strain IMS101)</name>
    <dbReference type="NCBI Taxonomy" id="203124"/>
    <lineage>
        <taxon>Bacteria</taxon>
        <taxon>Bacillati</taxon>
        <taxon>Cyanobacteriota</taxon>
        <taxon>Cyanophyceae</taxon>
        <taxon>Oscillatoriophycideae</taxon>
        <taxon>Oscillatoriales</taxon>
        <taxon>Microcoleaceae</taxon>
        <taxon>Trichodesmium</taxon>
    </lineage>
</organism>
<dbReference type="EMBL" id="CP000393">
    <property type="protein sequence ID" value="ABG50795.1"/>
    <property type="molecule type" value="Genomic_DNA"/>
</dbReference>
<dbReference type="Gene3D" id="3.40.50.1950">
    <property type="entry name" value="Flavin prenyltransferase-like"/>
    <property type="match status" value="1"/>
</dbReference>
<evidence type="ECO:0000256" key="1">
    <source>
        <dbReference type="SAM" id="Phobius"/>
    </source>
</evidence>
<protein>
    <recommendedName>
        <fullName evidence="3">Aromatic acid decarboxylase</fullName>
    </recommendedName>
</protein>